<dbReference type="Proteomes" id="UP000266272">
    <property type="component" value="Unassembled WGS sequence"/>
</dbReference>
<dbReference type="OrthoDB" id="3758478at2759"/>
<sequence>MALTRPQLINTANAFISAYNKWTVADVLSIRSPSCIHRVLAGDRPVRNNAEFGEFLEGVIPAIRNFRLKIVDTSPFVVDVEARRVVLHLTSTGESDVGPYGNEYMFILTISEDGKKVDEIVEFLDTLYTAEFLTKLTEKTGQKLV</sequence>
<dbReference type="EMBL" id="PXOA01000101">
    <property type="protein sequence ID" value="RFU80652.1"/>
    <property type="molecule type" value="Genomic_DNA"/>
</dbReference>
<dbReference type="PANTHER" id="PTHR39598">
    <property type="entry name" value="AUSTINOL SYNTHESIS PROTEIN F-RELATED"/>
    <property type="match status" value="1"/>
</dbReference>
<accession>A0A395NX06</accession>
<reference evidence="1 2" key="1">
    <citation type="journal article" date="2018" name="PLoS Pathog.">
        <title>Evolution of structural diversity of trichothecenes, a family of toxins produced by plant pathogenic and entomopathogenic fungi.</title>
        <authorList>
            <person name="Proctor R.H."/>
            <person name="McCormick S.P."/>
            <person name="Kim H.S."/>
            <person name="Cardoza R.E."/>
            <person name="Stanley A.M."/>
            <person name="Lindo L."/>
            <person name="Kelly A."/>
            <person name="Brown D.W."/>
            <person name="Lee T."/>
            <person name="Vaughan M.M."/>
            <person name="Alexander N.J."/>
            <person name="Busman M."/>
            <person name="Gutierrez S."/>
        </authorList>
    </citation>
    <scope>NUCLEOTIDE SEQUENCE [LARGE SCALE GENOMIC DNA]</scope>
    <source>
        <strain evidence="1 2">IBT 40837</strain>
    </source>
</reference>
<dbReference type="PANTHER" id="PTHR39598:SF1">
    <property type="entry name" value="AUSTINOID BIOSYNTHESIS CLUSTERS PROTEIN F-RELATED"/>
    <property type="match status" value="1"/>
</dbReference>
<evidence type="ECO:0000313" key="2">
    <source>
        <dbReference type="Proteomes" id="UP000266272"/>
    </source>
</evidence>
<dbReference type="Gene3D" id="3.10.450.50">
    <property type="match status" value="1"/>
</dbReference>
<protein>
    <recommendedName>
        <fullName evidence="3">SnoaL-like domain-containing protein</fullName>
    </recommendedName>
</protein>
<dbReference type="InterPro" id="IPR032710">
    <property type="entry name" value="NTF2-like_dom_sf"/>
</dbReference>
<gene>
    <name evidence="1" type="ORF">TARUN_1537</name>
</gene>
<dbReference type="AlphaFoldDB" id="A0A395NX06"/>
<dbReference type="SUPFAM" id="SSF54427">
    <property type="entry name" value="NTF2-like"/>
    <property type="match status" value="1"/>
</dbReference>
<keyword evidence="2" id="KW-1185">Reference proteome</keyword>
<dbReference type="InterPro" id="IPR050977">
    <property type="entry name" value="Fungal_Meroterpenoid_Isomerase"/>
</dbReference>
<dbReference type="STRING" id="490622.A0A395NX06"/>
<proteinExistence type="predicted"/>
<evidence type="ECO:0008006" key="3">
    <source>
        <dbReference type="Google" id="ProtNLM"/>
    </source>
</evidence>
<name>A0A395NX06_TRIAR</name>
<organism evidence="1 2">
    <name type="scientific">Trichoderma arundinaceum</name>
    <dbReference type="NCBI Taxonomy" id="490622"/>
    <lineage>
        <taxon>Eukaryota</taxon>
        <taxon>Fungi</taxon>
        <taxon>Dikarya</taxon>
        <taxon>Ascomycota</taxon>
        <taxon>Pezizomycotina</taxon>
        <taxon>Sordariomycetes</taxon>
        <taxon>Hypocreomycetidae</taxon>
        <taxon>Hypocreales</taxon>
        <taxon>Hypocreaceae</taxon>
        <taxon>Trichoderma</taxon>
    </lineage>
</organism>
<comment type="caution">
    <text evidence="1">The sequence shown here is derived from an EMBL/GenBank/DDBJ whole genome shotgun (WGS) entry which is preliminary data.</text>
</comment>
<evidence type="ECO:0000313" key="1">
    <source>
        <dbReference type="EMBL" id="RFU80652.1"/>
    </source>
</evidence>